<keyword evidence="6" id="KW-1185">Reference proteome</keyword>
<organism evidence="5 6">
    <name type="scientific">Paenibacillus cremeus</name>
    <dbReference type="NCBI Taxonomy" id="2163881"/>
    <lineage>
        <taxon>Bacteria</taxon>
        <taxon>Bacillati</taxon>
        <taxon>Bacillota</taxon>
        <taxon>Bacilli</taxon>
        <taxon>Bacillales</taxon>
        <taxon>Paenibacillaceae</taxon>
        <taxon>Paenibacillus</taxon>
    </lineage>
</organism>
<evidence type="ECO:0000256" key="1">
    <source>
        <dbReference type="ARBA" id="ARBA00023235"/>
    </source>
</evidence>
<dbReference type="Pfam" id="PF01261">
    <property type="entry name" value="AP_endonuc_2"/>
    <property type="match status" value="1"/>
</dbReference>
<dbReference type="PANTHER" id="PTHR43489:SF3">
    <property type="entry name" value="XYLOSE ISOMERASE DOMAIN PROTEIN TIM BARREL"/>
    <property type="match status" value="1"/>
</dbReference>
<feature type="active site" description="Proton donor/acceptor" evidence="3">
    <location>
        <position position="235"/>
    </location>
</feature>
<accession>A0A559K4B9</accession>
<dbReference type="OrthoDB" id="9786584at2"/>
<dbReference type="InterPro" id="IPR013022">
    <property type="entry name" value="Xyl_isomerase-like_TIM-brl"/>
</dbReference>
<name>A0A559K4B9_9BACL</name>
<dbReference type="InterPro" id="IPR026040">
    <property type="entry name" value="HyI-like"/>
</dbReference>
<evidence type="ECO:0000313" key="5">
    <source>
        <dbReference type="EMBL" id="TVY06940.1"/>
    </source>
</evidence>
<comment type="caution">
    <text evidence="5">The sequence shown here is derived from an EMBL/GenBank/DDBJ whole genome shotgun (WGS) entry which is preliminary data.</text>
</comment>
<evidence type="ECO:0000313" key="6">
    <source>
        <dbReference type="Proteomes" id="UP000317036"/>
    </source>
</evidence>
<sequence length="255" mass="28955">MIFSPSIDAVFRQTNRSIEEKLGMLHELGFSAFEIWGWWNRDLDALQQAKERHGLTLASMCTRIISLVDPSQRNAYLEGLKESLAVAQRLGCRYLISQTGNYIPEVPREQQQQSLIAGLKAAAPYLEEAADVTLIVEPLNTKFDHKGYYLERSDEAFEIIDAVGSPQVKIVYYIYHQQISEGNLIPTIKSNMDKIAYFHLADHPGRHEPGTGEIHYPNVLQAIRDTGYTGYVGLEYFPLTDARQSLQRFLEQFAG</sequence>
<reference evidence="5 6" key="1">
    <citation type="submission" date="2019-07" db="EMBL/GenBank/DDBJ databases">
        <authorList>
            <person name="Kim J."/>
        </authorList>
    </citation>
    <scope>NUCLEOTIDE SEQUENCE [LARGE SCALE GENOMIC DNA]</scope>
    <source>
        <strain evidence="5 6">JC52</strain>
    </source>
</reference>
<comment type="similarity">
    <text evidence="2">Belongs to the hyi family.</text>
</comment>
<dbReference type="Proteomes" id="UP000317036">
    <property type="component" value="Unassembled WGS sequence"/>
</dbReference>
<dbReference type="GO" id="GO:0016853">
    <property type="term" value="F:isomerase activity"/>
    <property type="evidence" value="ECO:0007669"/>
    <property type="project" value="UniProtKB-KW"/>
</dbReference>
<dbReference type="RefSeq" id="WP_144852937.1">
    <property type="nucleotide sequence ID" value="NZ_VNJI01000046.1"/>
</dbReference>
<evidence type="ECO:0000259" key="4">
    <source>
        <dbReference type="Pfam" id="PF01261"/>
    </source>
</evidence>
<proteinExistence type="inferred from homology"/>
<feature type="active site" description="Proton donor/acceptor" evidence="3">
    <location>
        <position position="137"/>
    </location>
</feature>
<gene>
    <name evidence="5" type="ORF">FPZ49_26880</name>
</gene>
<dbReference type="AlphaFoldDB" id="A0A559K4B9"/>
<evidence type="ECO:0000256" key="2">
    <source>
        <dbReference type="PIRNR" id="PIRNR006241"/>
    </source>
</evidence>
<dbReference type="InterPro" id="IPR036237">
    <property type="entry name" value="Xyl_isomerase-like_sf"/>
</dbReference>
<protein>
    <submittedName>
        <fullName evidence="5">TIM barrel protein</fullName>
    </submittedName>
</protein>
<feature type="domain" description="Xylose isomerase-like TIM barrel" evidence="4">
    <location>
        <begin position="25"/>
        <end position="250"/>
    </location>
</feature>
<dbReference type="PANTHER" id="PTHR43489">
    <property type="entry name" value="ISOMERASE"/>
    <property type="match status" value="1"/>
</dbReference>
<dbReference type="EMBL" id="VNJI01000046">
    <property type="protein sequence ID" value="TVY06940.1"/>
    <property type="molecule type" value="Genomic_DNA"/>
</dbReference>
<keyword evidence="1 2" id="KW-0413">Isomerase</keyword>
<evidence type="ECO:0000256" key="3">
    <source>
        <dbReference type="PIRSR" id="PIRSR006241-50"/>
    </source>
</evidence>
<dbReference type="InterPro" id="IPR050417">
    <property type="entry name" value="Sugar_Epim/Isomerase"/>
</dbReference>
<dbReference type="Gene3D" id="3.20.20.150">
    <property type="entry name" value="Divalent-metal-dependent TIM barrel enzymes"/>
    <property type="match status" value="1"/>
</dbReference>
<dbReference type="PIRSF" id="PIRSF006241">
    <property type="entry name" value="HyI"/>
    <property type="match status" value="1"/>
</dbReference>
<dbReference type="SUPFAM" id="SSF51658">
    <property type="entry name" value="Xylose isomerase-like"/>
    <property type="match status" value="1"/>
</dbReference>